<feature type="domain" description="Rod shape-determining protein MreC beta-barrel core" evidence="7">
    <location>
        <begin position="128"/>
        <end position="271"/>
    </location>
</feature>
<feature type="coiled-coil region" evidence="6">
    <location>
        <begin position="84"/>
        <end position="118"/>
    </location>
</feature>
<evidence type="ECO:0000313" key="9">
    <source>
        <dbReference type="Proteomes" id="UP000604481"/>
    </source>
</evidence>
<sequence>MHANQPAFFKQGPKPLTRLMIFSALSLALLVSDAKLHLMDALRQQLSVVIYPLQWLATTPVDKALQVGDFFQKQTELISENRRLNEERLKVSAQAMRVAALEQENAQLRALSAAAASQPVKRQLVKILYNGRDPYTARLIVDRGSDADIAAGQIVVDHQGVAGQVIRVHPLTSEVRLISDRDHLVPVMVERNQLRTIVYGMGRNLPLEVRYMPPNVDIKEGDILSTSGVDGIYPAGLPVARIVKVERQNGSAFARIYAEPLAHFEQHSYLLAINGAPAQAPYPETASAPAATNKKKH</sequence>
<accession>A0A8J7FQW9</accession>
<dbReference type="InterPro" id="IPR055342">
    <property type="entry name" value="MreC_beta-barrel_core"/>
</dbReference>
<dbReference type="Gene3D" id="2.40.10.340">
    <property type="entry name" value="Rod shape-determining protein MreC, domain 1"/>
    <property type="match status" value="1"/>
</dbReference>
<dbReference type="GO" id="GO:0008360">
    <property type="term" value="P:regulation of cell shape"/>
    <property type="evidence" value="ECO:0007669"/>
    <property type="project" value="UniProtKB-KW"/>
</dbReference>
<dbReference type="NCBIfam" id="TIGR00219">
    <property type="entry name" value="mreC"/>
    <property type="match status" value="1"/>
</dbReference>
<dbReference type="Gene3D" id="2.40.10.350">
    <property type="entry name" value="Rod shape-determining protein MreC, domain 2"/>
    <property type="match status" value="1"/>
</dbReference>
<name>A0A8J7FQW9_9NEIS</name>
<dbReference type="Pfam" id="PF04085">
    <property type="entry name" value="MreC"/>
    <property type="match status" value="1"/>
</dbReference>
<keyword evidence="3 5" id="KW-0133">Cell shape</keyword>
<comment type="caution">
    <text evidence="8">The sequence shown here is derived from an EMBL/GenBank/DDBJ whole genome shotgun (WGS) entry which is preliminary data.</text>
</comment>
<keyword evidence="6" id="KW-0175">Coiled coil</keyword>
<dbReference type="EMBL" id="JADFUA010000003">
    <property type="protein sequence ID" value="MBE9609096.1"/>
    <property type="molecule type" value="Genomic_DNA"/>
</dbReference>
<dbReference type="PANTHER" id="PTHR34138">
    <property type="entry name" value="CELL SHAPE-DETERMINING PROTEIN MREC"/>
    <property type="match status" value="1"/>
</dbReference>
<keyword evidence="9" id="KW-1185">Reference proteome</keyword>
<evidence type="ECO:0000259" key="7">
    <source>
        <dbReference type="Pfam" id="PF04085"/>
    </source>
</evidence>
<dbReference type="Proteomes" id="UP000604481">
    <property type="component" value="Unassembled WGS sequence"/>
</dbReference>
<proteinExistence type="inferred from homology"/>
<dbReference type="AlphaFoldDB" id="A0A8J7FQW9"/>
<dbReference type="InterPro" id="IPR042175">
    <property type="entry name" value="Cell/Rod_MreC_2"/>
</dbReference>
<evidence type="ECO:0000256" key="4">
    <source>
        <dbReference type="ARBA" id="ARBA00032089"/>
    </source>
</evidence>
<protein>
    <recommendedName>
        <fullName evidence="2 5">Cell shape-determining protein MreC</fullName>
    </recommendedName>
    <alternativeName>
        <fullName evidence="4 5">Cell shape protein MreC</fullName>
    </alternativeName>
</protein>
<dbReference type="PIRSF" id="PIRSF038471">
    <property type="entry name" value="MreC"/>
    <property type="match status" value="1"/>
</dbReference>
<evidence type="ECO:0000256" key="1">
    <source>
        <dbReference type="ARBA" id="ARBA00009369"/>
    </source>
</evidence>
<gene>
    <name evidence="8" type="primary">mreC</name>
    <name evidence="8" type="ORF">INR99_07030</name>
</gene>
<comment type="similarity">
    <text evidence="1 5">Belongs to the MreC family.</text>
</comment>
<dbReference type="InterPro" id="IPR007221">
    <property type="entry name" value="MreC"/>
</dbReference>
<evidence type="ECO:0000256" key="2">
    <source>
        <dbReference type="ARBA" id="ARBA00013855"/>
    </source>
</evidence>
<dbReference type="PANTHER" id="PTHR34138:SF1">
    <property type="entry name" value="CELL SHAPE-DETERMINING PROTEIN MREC"/>
    <property type="match status" value="1"/>
</dbReference>
<organism evidence="8 9">
    <name type="scientific">Chitinilyticum piscinae</name>
    <dbReference type="NCBI Taxonomy" id="2866724"/>
    <lineage>
        <taxon>Bacteria</taxon>
        <taxon>Pseudomonadati</taxon>
        <taxon>Pseudomonadota</taxon>
        <taxon>Betaproteobacteria</taxon>
        <taxon>Neisseriales</taxon>
        <taxon>Chitinibacteraceae</taxon>
        <taxon>Chitinilyticum</taxon>
    </lineage>
</organism>
<reference evidence="8 9" key="1">
    <citation type="submission" date="2020-10" db="EMBL/GenBank/DDBJ databases">
        <title>The genome sequence of Chitinilyticum litopenaei 4Y14.</title>
        <authorList>
            <person name="Liu Y."/>
        </authorList>
    </citation>
    <scope>NUCLEOTIDE SEQUENCE [LARGE SCALE GENOMIC DNA]</scope>
    <source>
        <strain evidence="8 9">4Y14</strain>
    </source>
</reference>
<dbReference type="GO" id="GO:0005886">
    <property type="term" value="C:plasma membrane"/>
    <property type="evidence" value="ECO:0007669"/>
    <property type="project" value="TreeGrafter"/>
</dbReference>
<evidence type="ECO:0000256" key="6">
    <source>
        <dbReference type="SAM" id="Coils"/>
    </source>
</evidence>
<dbReference type="RefSeq" id="WP_194115617.1">
    <property type="nucleotide sequence ID" value="NZ_JADFUA010000003.1"/>
</dbReference>
<comment type="function">
    <text evidence="5">Involved in formation and maintenance of cell shape.</text>
</comment>
<evidence type="ECO:0000256" key="5">
    <source>
        <dbReference type="PIRNR" id="PIRNR038471"/>
    </source>
</evidence>
<evidence type="ECO:0000256" key="3">
    <source>
        <dbReference type="ARBA" id="ARBA00022960"/>
    </source>
</evidence>
<evidence type="ECO:0000313" key="8">
    <source>
        <dbReference type="EMBL" id="MBE9609096.1"/>
    </source>
</evidence>
<dbReference type="InterPro" id="IPR042177">
    <property type="entry name" value="Cell/Rod_1"/>
</dbReference>